<dbReference type="EMBL" id="KN611523">
    <property type="protein sequence ID" value="KHJ76672.1"/>
    <property type="molecule type" value="Genomic_DNA"/>
</dbReference>
<reference evidence="2 3" key="1">
    <citation type="submission" date="2014-03" db="EMBL/GenBank/DDBJ databases">
        <title>Draft genome of the hookworm Oesophagostomum dentatum.</title>
        <authorList>
            <person name="Mitreva M."/>
        </authorList>
    </citation>
    <scope>NUCLEOTIDE SEQUENCE [LARGE SCALE GENOMIC DNA]</scope>
    <source>
        <strain evidence="2 3">OD-Hann</strain>
    </source>
</reference>
<keyword evidence="1" id="KW-0812">Transmembrane</keyword>
<sequence length="111" mass="13038">MFFALSAGELTNGLAFLFAGSFRLYFMRIGSFYVATYSIECFYRTPWSILMIFSGQFPALINAFIAMERVFALKYATHYRRLWRECYNYYLILLAFLLTMCATVNFSLSRD</sequence>
<gene>
    <name evidence="2" type="ORF">OESDEN_23708</name>
</gene>
<keyword evidence="1" id="KW-1133">Transmembrane helix</keyword>
<keyword evidence="1" id="KW-0472">Membrane</keyword>
<accession>A0A0B1RZM7</accession>
<feature type="transmembrane region" description="Helical" evidence="1">
    <location>
        <begin position="47"/>
        <end position="67"/>
    </location>
</feature>
<evidence type="ECO:0000256" key="1">
    <source>
        <dbReference type="SAM" id="Phobius"/>
    </source>
</evidence>
<feature type="transmembrane region" description="Helical" evidence="1">
    <location>
        <begin position="14"/>
        <end position="35"/>
    </location>
</feature>
<evidence type="ECO:0000313" key="3">
    <source>
        <dbReference type="Proteomes" id="UP000053660"/>
    </source>
</evidence>
<evidence type="ECO:0000313" key="2">
    <source>
        <dbReference type="EMBL" id="KHJ76672.1"/>
    </source>
</evidence>
<dbReference type="OrthoDB" id="5862307at2759"/>
<proteinExistence type="predicted"/>
<name>A0A0B1RZM7_OESDE</name>
<dbReference type="AlphaFoldDB" id="A0A0B1RZM7"/>
<dbReference type="Proteomes" id="UP000053660">
    <property type="component" value="Unassembled WGS sequence"/>
</dbReference>
<feature type="transmembrane region" description="Helical" evidence="1">
    <location>
        <begin position="87"/>
        <end position="108"/>
    </location>
</feature>
<protein>
    <submittedName>
        <fullName evidence="2">Uncharacterized protein</fullName>
    </submittedName>
</protein>
<keyword evidence="3" id="KW-1185">Reference proteome</keyword>
<organism evidence="2 3">
    <name type="scientific">Oesophagostomum dentatum</name>
    <name type="common">Nodular worm</name>
    <dbReference type="NCBI Taxonomy" id="61180"/>
    <lineage>
        <taxon>Eukaryota</taxon>
        <taxon>Metazoa</taxon>
        <taxon>Ecdysozoa</taxon>
        <taxon>Nematoda</taxon>
        <taxon>Chromadorea</taxon>
        <taxon>Rhabditida</taxon>
        <taxon>Rhabditina</taxon>
        <taxon>Rhabditomorpha</taxon>
        <taxon>Strongyloidea</taxon>
        <taxon>Strongylidae</taxon>
        <taxon>Oesophagostomum</taxon>
    </lineage>
</organism>